<dbReference type="Pfam" id="PF03830">
    <property type="entry name" value="PTSIIB_sorb"/>
    <property type="match status" value="1"/>
</dbReference>
<dbReference type="SUPFAM" id="SSF52728">
    <property type="entry name" value="PTS IIb component"/>
    <property type="match status" value="1"/>
</dbReference>
<comment type="subcellular location">
    <subcellularLocation>
        <location evidence="1">Cytoplasm</location>
    </subcellularLocation>
</comment>
<dbReference type="RefSeq" id="WP_060461587.1">
    <property type="nucleotide sequence ID" value="NZ_AP025162.1"/>
</dbReference>
<dbReference type="InterPro" id="IPR036667">
    <property type="entry name" value="PTS_IIB_sorbose-sp_sf"/>
</dbReference>
<name>A0A109DG98_9LACO</name>
<evidence type="ECO:0000256" key="5">
    <source>
        <dbReference type="ARBA" id="ARBA00022679"/>
    </source>
</evidence>
<evidence type="ECO:0000313" key="14">
    <source>
        <dbReference type="Proteomes" id="UP000460132"/>
    </source>
</evidence>
<gene>
    <name evidence="9" type="ORF">AEL95_00310</name>
    <name evidence="11" type="ORF">ERD32_10695</name>
    <name evidence="10" type="ORF">GTK63_00875</name>
</gene>
<evidence type="ECO:0000313" key="10">
    <source>
        <dbReference type="EMBL" id="MYN52893.1"/>
    </source>
</evidence>
<evidence type="ECO:0000256" key="1">
    <source>
        <dbReference type="ARBA" id="ARBA00004496"/>
    </source>
</evidence>
<dbReference type="Proteomes" id="UP000289808">
    <property type="component" value="Unassembled WGS sequence"/>
</dbReference>
<dbReference type="InterPro" id="IPR004720">
    <property type="entry name" value="PTS_IIB_sorbose-sp"/>
</dbReference>
<comment type="caution">
    <text evidence="9">The sequence shown here is derived from an EMBL/GenBank/DDBJ whole genome shotgun (WGS) entry which is preliminary data.</text>
</comment>
<organism evidence="9 12">
    <name type="scientific">Lactobacillus crispatus</name>
    <dbReference type="NCBI Taxonomy" id="47770"/>
    <lineage>
        <taxon>Bacteria</taxon>
        <taxon>Bacillati</taxon>
        <taxon>Bacillota</taxon>
        <taxon>Bacilli</taxon>
        <taxon>Lactobacillales</taxon>
        <taxon>Lactobacillaceae</taxon>
        <taxon>Lactobacillus</taxon>
    </lineage>
</organism>
<keyword evidence="3" id="KW-0963">Cytoplasm</keyword>
<dbReference type="EMBL" id="SCLX01000091">
    <property type="protein sequence ID" value="RXF55247.1"/>
    <property type="molecule type" value="Genomic_DNA"/>
</dbReference>
<keyword evidence="5" id="KW-0808">Transferase</keyword>
<dbReference type="GO" id="GO:0005737">
    <property type="term" value="C:cytoplasm"/>
    <property type="evidence" value="ECO:0007669"/>
    <property type="project" value="UniProtKB-SubCell"/>
</dbReference>
<proteinExistence type="predicted"/>
<evidence type="ECO:0000256" key="3">
    <source>
        <dbReference type="ARBA" id="ARBA00022490"/>
    </source>
</evidence>
<reference evidence="10 14" key="3">
    <citation type="submission" date="2020-01" db="EMBL/GenBank/DDBJ databases">
        <title>Vaginal microbiome of pregnant Indian women: Insights into the genome of dominants Lactobacillus species.</title>
        <authorList>
            <person name="Das B."/>
            <person name="Mehta O."/>
            <person name="Ghosh T.S."/>
            <person name="Kothidar A."/>
            <person name="Gowtham M.R."/>
            <person name="Mitra R."/>
            <person name="Kshetrapal P."/>
            <person name="Wadhwa N."/>
            <person name="Thiruvengadam R."/>
            <person name="Nair G.B."/>
            <person name="Bhatnagar S."/>
            <person name="Pore S."/>
        </authorList>
    </citation>
    <scope>NUCLEOTIDE SEQUENCE [LARGE SCALE GENOMIC DNA]</scope>
    <source>
        <strain evidence="10 14">Indica2</strain>
    </source>
</reference>
<dbReference type="PATRIC" id="fig|47770.28.peg.647"/>
<accession>A0A109DG98</accession>
<reference evidence="9 12" key="1">
    <citation type="journal article" date="2016" name="Microbiology (Mosc.)">
        <title>Comparison of Lactobacillus crispatus isolates from Lactobacillus-dominated vaginal microbiomes with isolates from microbiomes containing bacterial vaginosis-associated bacteria.</title>
        <authorList>
            <person name="Abdelmaksoud A.A."/>
            <person name="Koparde V.N."/>
            <person name="Sheth N.U."/>
            <person name="Serrano M.G."/>
            <person name="Glascock A.L."/>
            <person name="Fettweis J.M."/>
            <person name="Strauss Iii J.F."/>
            <person name="Buck G.A."/>
            <person name="Jefferson K.K."/>
        </authorList>
    </citation>
    <scope>NUCLEOTIDE SEQUENCE [LARGE SCALE GENOMIC DNA]</scope>
    <source>
        <strain evidence="9 12">VMC3</strain>
    </source>
</reference>
<dbReference type="GO" id="GO:0016301">
    <property type="term" value="F:kinase activity"/>
    <property type="evidence" value="ECO:0007669"/>
    <property type="project" value="UniProtKB-KW"/>
</dbReference>
<dbReference type="EMBL" id="LJGP01000002">
    <property type="protein sequence ID" value="KWU04901.1"/>
    <property type="molecule type" value="Genomic_DNA"/>
</dbReference>
<keyword evidence="4" id="KW-0762">Sugar transport</keyword>
<dbReference type="AlphaFoldDB" id="A0A109DG98"/>
<reference evidence="11 13" key="2">
    <citation type="submission" date="2019-01" db="EMBL/GenBank/DDBJ databases">
        <title>The genome sequence of Lactobacillus crispatus L49.</title>
        <authorList>
            <person name="Zhong J."/>
            <person name="Zhang J."/>
        </authorList>
    </citation>
    <scope>NUCLEOTIDE SEQUENCE [LARGE SCALE GENOMIC DNA]</scope>
    <source>
        <strain evidence="11 13">L49</strain>
    </source>
</reference>
<keyword evidence="6" id="KW-0598">Phosphotransferase system</keyword>
<evidence type="ECO:0000259" key="8">
    <source>
        <dbReference type="PROSITE" id="PS51101"/>
    </source>
</evidence>
<dbReference type="PROSITE" id="PS51101">
    <property type="entry name" value="PTS_EIIB_TYPE_4"/>
    <property type="match status" value="1"/>
</dbReference>
<feature type="domain" description="PTS EIIB type-4" evidence="8">
    <location>
        <begin position="1"/>
        <end position="162"/>
    </location>
</feature>
<evidence type="ECO:0000256" key="2">
    <source>
        <dbReference type="ARBA" id="ARBA00022448"/>
    </source>
</evidence>
<dbReference type="Proteomes" id="UP000460132">
    <property type="component" value="Unassembled WGS sequence"/>
</dbReference>
<sequence>MQNLVLTRIDDRLIHGQVMTKWLKETGAQNVVIVDDATSKNEFMINVFEQAIPEDIGIGVFDKEDGVKFFSQPLDAPTMILVKVPETVEYMIDHGIDIKELDLGGMGAKEGRDTLYQYISTSPEEDKCFRRLLDKGVDVYVQIVPQNEKQPIKPLLDKKDSK</sequence>
<evidence type="ECO:0000313" key="13">
    <source>
        <dbReference type="Proteomes" id="UP000289808"/>
    </source>
</evidence>
<evidence type="ECO:0000256" key="6">
    <source>
        <dbReference type="ARBA" id="ARBA00022683"/>
    </source>
</evidence>
<keyword evidence="7" id="KW-0418">Kinase</keyword>
<dbReference type="GO" id="GO:0008982">
    <property type="term" value="F:protein-N(PI)-phosphohistidine-sugar phosphotransferase activity"/>
    <property type="evidence" value="ECO:0007669"/>
    <property type="project" value="InterPro"/>
</dbReference>
<evidence type="ECO:0000256" key="4">
    <source>
        <dbReference type="ARBA" id="ARBA00022597"/>
    </source>
</evidence>
<dbReference type="GO" id="GO:0009401">
    <property type="term" value="P:phosphoenolpyruvate-dependent sugar phosphotransferase system"/>
    <property type="evidence" value="ECO:0007669"/>
    <property type="project" value="UniProtKB-KW"/>
</dbReference>
<evidence type="ECO:0000256" key="7">
    <source>
        <dbReference type="ARBA" id="ARBA00022777"/>
    </source>
</evidence>
<evidence type="ECO:0000313" key="12">
    <source>
        <dbReference type="Proteomes" id="UP000067598"/>
    </source>
</evidence>
<keyword evidence="2" id="KW-0813">Transport</keyword>
<dbReference type="EMBL" id="WWFF01000001">
    <property type="protein sequence ID" value="MYN52893.1"/>
    <property type="molecule type" value="Genomic_DNA"/>
</dbReference>
<protein>
    <submittedName>
        <fullName evidence="9">PTS mannose transporter subunit IID</fullName>
    </submittedName>
    <submittedName>
        <fullName evidence="11">PTS mannose/fructose/sorbose transporter subunit IIB</fullName>
    </submittedName>
    <submittedName>
        <fullName evidence="10">PTS transporter subunit IIB</fullName>
    </submittedName>
</protein>
<dbReference type="Proteomes" id="UP000067598">
    <property type="component" value="Unassembled WGS sequence"/>
</dbReference>
<evidence type="ECO:0000313" key="9">
    <source>
        <dbReference type="EMBL" id="KWU04901.1"/>
    </source>
</evidence>
<dbReference type="Gene3D" id="3.40.35.10">
    <property type="entry name" value="Phosphotransferase system, sorbose subfamily IIB component"/>
    <property type="match status" value="1"/>
</dbReference>
<evidence type="ECO:0000313" key="11">
    <source>
        <dbReference type="EMBL" id="RXF55247.1"/>
    </source>
</evidence>